<accession>A0A1Y6C2U5</accession>
<dbReference type="GO" id="GO:0033744">
    <property type="term" value="F:L-methionine:thioredoxin-disulfide S-oxidoreductase activity"/>
    <property type="evidence" value="ECO:0007669"/>
    <property type="project" value="RHEA"/>
</dbReference>
<dbReference type="SUPFAM" id="SSF55068">
    <property type="entry name" value="Peptide methionine sulfoxide reductase"/>
    <property type="match status" value="1"/>
</dbReference>
<dbReference type="InterPro" id="IPR002569">
    <property type="entry name" value="Met_Sox_Rdtase_MsrA_dom"/>
</dbReference>
<organism evidence="6 7">
    <name type="scientific">Pseudogulbenkiania subflava DSM 22618</name>
    <dbReference type="NCBI Taxonomy" id="1123014"/>
    <lineage>
        <taxon>Bacteria</taxon>
        <taxon>Pseudomonadati</taxon>
        <taxon>Pseudomonadota</taxon>
        <taxon>Betaproteobacteria</taxon>
        <taxon>Neisseriales</taxon>
        <taxon>Chromobacteriaceae</taxon>
        <taxon>Pseudogulbenkiania</taxon>
    </lineage>
</organism>
<dbReference type="InterPro" id="IPR036509">
    <property type="entry name" value="Met_Sox_Rdtase_MsrA_sf"/>
</dbReference>
<dbReference type="Pfam" id="PF01625">
    <property type="entry name" value="PMSR"/>
    <property type="match status" value="1"/>
</dbReference>
<sequence length="181" mass="20230">MNKATLAGGCFWCIESAFNRLEGVQSAISGYIGGQTIDPSYRDVCDGNTGHAEAVEITFDPATLSYRDLLAVFFAIHDPTTPNRQGYDVGTQYRSAIFYHDDAQRQEAATFIADLERQRVFDAPIVTELVAAGTFYPAETYHQQYYDQNRSAPYCQAIIAPKLAKLQHLFPALLRRHTPDV</sequence>
<dbReference type="GO" id="GO:0008113">
    <property type="term" value="F:peptide-methionine (S)-S-oxide reductase activity"/>
    <property type="evidence" value="ECO:0007669"/>
    <property type="project" value="UniProtKB-UniRule"/>
</dbReference>
<dbReference type="Gene3D" id="3.30.1060.10">
    <property type="entry name" value="Peptide methionine sulphoxide reductase MsrA"/>
    <property type="match status" value="1"/>
</dbReference>
<evidence type="ECO:0000259" key="5">
    <source>
        <dbReference type="Pfam" id="PF01625"/>
    </source>
</evidence>
<comment type="catalytic activity">
    <reaction evidence="3 4">
        <text>[thioredoxin]-disulfide + L-methionine + H2O = L-methionine (S)-S-oxide + [thioredoxin]-dithiol</text>
        <dbReference type="Rhea" id="RHEA:19993"/>
        <dbReference type="Rhea" id="RHEA-COMP:10698"/>
        <dbReference type="Rhea" id="RHEA-COMP:10700"/>
        <dbReference type="ChEBI" id="CHEBI:15377"/>
        <dbReference type="ChEBI" id="CHEBI:29950"/>
        <dbReference type="ChEBI" id="CHEBI:50058"/>
        <dbReference type="ChEBI" id="CHEBI:57844"/>
        <dbReference type="ChEBI" id="CHEBI:58772"/>
        <dbReference type="EC" id="1.8.4.11"/>
    </reaction>
</comment>
<comment type="function">
    <text evidence="4">Has an important function as a repair enzyme for proteins that have been inactivated by oxidation. Catalyzes the reversible oxidation-reduction of methionine sulfoxide in proteins to methionine.</text>
</comment>
<evidence type="ECO:0000256" key="2">
    <source>
        <dbReference type="ARBA" id="ARBA00047806"/>
    </source>
</evidence>
<feature type="active site" evidence="4">
    <location>
        <position position="10"/>
    </location>
</feature>
<protein>
    <recommendedName>
        <fullName evidence="4">Peptide methionine sulfoxide reductase MsrA</fullName>
        <shortName evidence="4">Protein-methionine-S-oxide reductase</shortName>
        <ecNumber evidence="4">1.8.4.11</ecNumber>
    </recommendedName>
    <alternativeName>
        <fullName evidence="4">Peptide-methionine (S)-S-oxide reductase</fullName>
        <shortName evidence="4">Peptide Met(O) reductase</shortName>
    </alternativeName>
</protein>
<evidence type="ECO:0000256" key="4">
    <source>
        <dbReference type="HAMAP-Rule" id="MF_01401"/>
    </source>
</evidence>
<dbReference type="EC" id="1.8.4.11" evidence="4"/>
<comment type="catalytic activity">
    <reaction evidence="2 4">
        <text>L-methionyl-[protein] + [thioredoxin]-disulfide + H2O = L-methionyl-(S)-S-oxide-[protein] + [thioredoxin]-dithiol</text>
        <dbReference type="Rhea" id="RHEA:14217"/>
        <dbReference type="Rhea" id="RHEA-COMP:10698"/>
        <dbReference type="Rhea" id="RHEA-COMP:10700"/>
        <dbReference type="Rhea" id="RHEA-COMP:12313"/>
        <dbReference type="Rhea" id="RHEA-COMP:12315"/>
        <dbReference type="ChEBI" id="CHEBI:15377"/>
        <dbReference type="ChEBI" id="CHEBI:16044"/>
        <dbReference type="ChEBI" id="CHEBI:29950"/>
        <dbReference type="ChEBI" id="CHEBI:44120"/>
        <dbReference type="ChEBI" id="CHEBI:50058"/>
        <dbReference type="EC" id="1.8.4.11"/>
    </reaction>
</comment>
<feature type="domain" description="Peptide methionine sulphoxide reductase MsrA" evidence="5">
    <location>
        <begin position="3"/>
        <end position="156"/>
    </location>
</feature>
<name>A0A1Y6C2U5_9NEIS</name>
<evidence type="ECO:0000256" key="3">
    <source>
        <dbReference type="ARBA" id="ARBA00048782"/>
    </source>
</evidence>
<dbReference type="PANTHER" id="PTHR43774">
    <property type="entry name" value="PEPTIDE METHIONINE SULFOXIDE REDUCTASE"/>
    <property type="match status" value="1"/>
</dbReference>
<dbReference type="AlphaFoldDB" id="A0A1Y6C2U5"/>
<dbReference type="PANTHER" id="PTHR43774:SF1">
    <property type="entry name" value="PEPTIDE METHIONINE SULFOXIDE REDUCTASE MSRA 2"/>
    <property type="match status" value="1"/>
</dbReference>
<keyword evidence="7" id="KW-1185">Reference proteome</keyword>
<dbReference type="Proteomes" id="UP000192920">
    <property type="component" value="Unassembled WGS sequence"/>
</dbReference>
<gene>
    <name evidence="4" type="primary">msrA</name>
    <name evidence="6" type="ORF">SAMN02745746_03186</name>
</gene>
<comment type="similarity">
    <text evidence="4">Belongs to the MsrA Met sulfoxide reductase family.</text>
</comment>
<dbReference type="STRING" id="1123014.SAMN02745746_03186"/>
<evidence type="ECO:0000256" key="1">
    <source>
        <dbReference type="ARBA" id="ARBA00023002"/>
    </source>
</evidence>
<dbReference type="HAMAP" id="MF_01401">
    <property type="entry name" value="MsrA"/>
    <property type="match status" value="1"/>
</dbReference>
<dbReference type="NCBIfam" id="TIGR00401">
    <property type="entry name" value="msrA"/>
    <property type="match status" value="1"/>
</dbReference>
<dbReference type="EMBL" id="FXAG01000020">
    <property type="protein sequence ID" value="SMF42802.1"/>
    <property type="molecule type" value="Genomic_DNA"/>
</dbReference>
<dbReference type="RefSeq" id="WP_085277301.1">
    <property type="nucleotide sequence ID" value="NZ_FXAG01000020.1"/>
</dbReference>
<evidence type="ECO:0000313" key="7">
    <source>
        <dbReference type="Proteomes" id="UP000192920"/>
    </source>
</evidence>
<keyword evidence="1 4" id="KW-0560">Oxidoreductase</keyword>
<evidence type="ECO:0000313" key="6">
    <source>
        <dbReference type="EMBL" id="SMF42802.1"/>
    </source>
</evidence>
<reference evidence="7" key="1">
    <citation type="submission" date="2017-04" db="EMBL/GenBank/DDBJ databases">
        <authorList>
            <person name="Varghese N."/>
            <person name="Submissions S."/>
        </authorList>
    </citation>
    <scope>NUCLEOTIDE SEQUENCE [LARGE SCALE GENOMIC DNA]</scope>
    <source>
        <strain evidence="7">DSM 22618</strain>
    </source>
</reference>
<proteinExistence type="inferred from homology"/>